<dbReference type="EMBL" id="KB445791">
    <property type="protein sequence ID" value="EMD41352.1"/>
    <property type="molecule type" value="Genomic_DNA"/>
</dbReference>
<evidence type="ECO:0000256" key="1">
    <source>
        <dbReference type="ARBA" id="ARBA00022741"/>
    </source>
</evidence>
<evidence type="ECO:0000259" key="3">
    <source>
        <dbReference type="Pfam" id="PF04548"/>
    </source>
</evidence>
<gene>
    <name evidence="4" type="ORF">CERSUDRAFT_39131</name>
</gene>
<dbReference type="InterPro" id="IPR006703">
    <property type="entry name" value="G_AIG1"/>
</dbReference>
<dbReference type="OrthoDB" id="8954335at2759"/>
<organism evidence="4 5">
    <name type="scientific">Ceriporiopsis subvermispora (strain B)</name>
    <name type="common">White-rot fungus</name>
    <name type="synonym">Gelatoporia subvermispora</name>
    <dbReference type="NCBI Taxonomy" id="914234"/>
    <lineage>
        <taxon>Eukaryota</taxon>
        <taxon>Fungi</taxon>
        <taxon>Dikarya</taxon>
        <taxon>Basidiomycota</taxon>
        <taxon>Agaricomycotina</taxon>
        <taxon>Agaricomycetes</taxon>
        <taxon>Polyporales</taxon>
        <taxon>Gelatoporiaceae</taxon>
        <taxon>Gelatoporia</taxon>
    </lineage>
</organism>
<accession>M2RSD6</accession>
<evidence type="ECO:0000313" key="4">
    <source>
        <dbReference type="EMBL" id="EMD41352.1"/>
    </source>
</evidence>
<feature type="non-terminal residue" evidence="4">
    <location>
        <position position="1"/>
    </location>
</feature>
<sequence length="255" mass="28891">VMGSTGTGKSTFIRLVTRDERIKIGYSLESETADVKTASFFEADGRAVTLIDTPGFDDSRDGVTDTDILKKISSFLQVECEGRKLNGLIYMHRINDVRVGGVSRRNLRMFQKLCGSKTLQNVVIVTTMWDTVTEELGAQRERELMTKTFKPLLDEGAQMKRFNNGLTSATEIISYILFHDPVVLQIQQELAEGKQLAQTSAGEELNAEMKRLIEKHQRDMQALREEFEATVKSHDAQAQKDLAEERQRMQVEIQK</sequence>
<evidence type="ECO:0000313" key="5">
    <source>
        <dbReference type="Proteomes" id="UP000016930"/>
    </source>
</evidence>
<reference evidence="4 5" key="1">
    <citation type="journal article" date="2012" name="Proc. Natl. Acad. Sci. U.S.A.">
        <title>Comparative genomics of Ceriporiopsis subvermispora and Phanerochaete chrysosporium provide insight into selective ligninolysis.</title>
        <authorList>
            <person name="Fernandez-Fueyo E."/>
            <person name="Ruiz-Duenas F.J."/>
            <person name="Ferreira P."/>
            <person name="Floudas D."/>
            <person name="Hibbett D.S."/>
            <person name="Canessa P."/>
            <person name="Larrondo L.F."/>
            <person name="James T.Y."/>
            <person name="Seelenfreund D."/>
            <person name="Lobos S."/>
            <person name="Polanco R."/>
            <person name="Tello M."/>
            <person name="Honda Y."/>
            <person name="Watanabe T."/>
            <person name="Watanabe T."/>
            <person name="Ryu J.S."/>
            <person name="Kubicek C.P."/>
            <person name="Schmoll M."/>
            <person name="Gaskell J."/>
            <person name="Hammel K.E."/>
            <person name="St John F.J."/>
            <person name="Vanden Wymelenberg A."/>
            <person name="Sabat G."/>
            <person name="Splinter BonDurant S."/>
            <person name="Syed K."/>
            <person name="Yadav J.S."/>
            <person name="Doddapaneni H."/>
            <person name="Subramanian V."/>
            <person name="Lavin J.L."/>
            <person name="Oguiza J.A."/>
            <person name="Perez G."/>
            <person name="Pisabarro A.G."/>
            <person name="Ramirez L."/>
            <person name="Santoyo F."/>
            <person name="Master E."/>
            <person name="Coutinho P.M."/>
            <person name="Henrissat B."/>
            <person name="Lombard V."/>
            <person name="Magnuson J.K."/>
            <person name="Kuees U."/>
            <person name="Hori C."/>
            <person name="Igarashi K."/>
            <person name="Samejima M."/>
            <person name="Held B.W."/>
            <person name="Barry K.W."/>
            <person name="LaButti K.M."/>
            <person name="Lapidus A."/>
            <person name="Lindquist E.A."/>
            <person name="Lucas S.M."/>
            <person name="Riley R."/>
            <person name="Salamov A.A."/>
            <person name="Hoffmeister D."/>
            <person name="Schwenk D."/>
            <person name="Hadar Y."/>
            <person name="Yarden O."/>
            <person name="de Vries R.P."/>
            <person name="Wiebenga A."/>
            <person name="Stenlid J."/>
            <person name="Eastwood D."/>
            <person name="Grigoriev I.V."/>
            <person name="Berka R.M."/>
            <person name="Blanchette R.A."/>
            <person name="Kersten P."/>
            <person name="Martinez A.T."/>
            <person name="Vicuna R."/>
            <person name="Cullen D."/>
        </authorList>
    </citation>
    <scope>NUCLEOTIDE SEQUENCE [LARGE SCALE GENOMIC DNA]</scope>
    <source>
        <strain evidence="4 5">B</strain>
    </source>
</reference>
<keyword evidence="1" id="KW-0547">Nucleotide-binding</keyword>
<dbReference type="GO" id="GO:0005525">
    <property type="term" value="F:GTP binding"/>
    <property type="evidence" value="ECO:0007669"/>
    <property type="project" value="InterPro"/>
</dbReference>
<dbReference type="AlphaFoldDB" id="M2RSD6"/>
<proteinExistence type="predicted"/>
<feature type="region of interest" description="Disordered" evidence="2">
    <location>
        <begin position="231"/>
        <end position="255"/>
    </location>
</feature>
<feature type="non-terminal residue" evidence="4">
    <location>
        <position position="255"/>
    </location>
</feature>
<name>M2RSD6_CERS8</name>
<feature type="domain" description="AIG1-type G" evidence="3">
    <location>
        <begin position="1"/>
        <end position="136"/>
    </location>
</feature>
<dbReference type="SUPFAM" id="SSF52540">
    <property type="entry name" value="P-loop containing nucleoside triphosphate hydrolases"/>
    <property type="match status" value="1"/>
</dbReference>
<dbReference type="Gene3D" id="3.40.50.300">
    <property type="entry name" value="P-loop containing nucleotide triphosphate hydrolases"/>
    <property type="match status" value="1"/>
</dbReference>
<dbReference type="HOGENOM" id="CLU_018003_2_0_1"/>
<dbReference type="Proteomes" id="UP000016930">
    <property type="component" value="Unassembled WGS sequence"/>
</dbReference>
<dbReference type="Pfam" id="PF04548">
    <property type="entry name" value="AIG1"/>
    <property type="match status" value="1"/>
</dbReference>
<protein>
    <recommendedName>
        <fullName evidence="3">AIG1-type G domain-containing protein</fullName>
    </recommendedName>
</protein>
<evidence type="ECO:0000256" key="2">
    <source>
        <dbReference type="SAM" id="MobiDB-lite"/>
    </source>
</evidence>
<keyword evidence="5" id="KW-1185">Reference proteome</keyword>
<dbReference type="InterPro" id="IPR027417">
    <property type="entry name" value="P-loop_NTPase"/>
</dbReference>